<evidence type="ECO:0000313" key="2">
    <source>
        <dbReference type="Proteomes" id="UP001242480"/>
    </source>
</evidence>
<dbReference type="RefSeq" id="WP_307274675.1">
    <property type="nucleotide sequence ID" value="NZ_JAUSVX010000006.1"/>
</dbReference>
<reference evidence="1 2" key="1">
    <citation type="submission" date="2023-07" db="EMBL/GenBank/DDBJ databases">
        <title>Genomic Encyclopedia of Type Strains, Phase IV (KMG-IV): sequencing the most valuable type-strain genomes for metagenomic binning, comparative biology and taxonomic classification.</title>
        <authorList>
            <person name="Goeker M."/>
        </authorList>
    </citation>
    <scope>NUCLEOTIDE SEQUENCE [LARGE SCALE GENOMIC DNA]</scope>
    <source>
        <strain evidence="1 2">DSM 19619</strain>
    </source>
</reference>
<accession>A0ABU0J8I6</accession>
<dbReference type="EMBL" id="JAUSVX010000006">
    <property type="protein sequence ID" value="MDQ0470590.1"/>
    <property type="molecule type" value="Genomic_DNA"/>
</dbReference>
<comment type="caution">
    <text evidence="1">The sequence shown here is derived from an EMBL/GenBank/DDBJ whole genome shotgun (WGS) entry which is preliminary data.</text>
</comment>
<name>A0ABU0J8I6_9HYPH</name>
<evidence type="ECO:0000313" key="1">
    <source>
        <dbReference type="EMBL" id="MDQ0470590.1"/>
    </source>
</evidence>
<dbReference type="Proteomes" id="UP001242480">
    <property type="component" value="Unassembled WGS sequence"/>
</dbReference>
<protein>
    <submittedName>
        <fullName evidence="1">Uncharacterized protein</fullName>
    </submittedName>
</protein>
<gene>
    <name evidence="1" type="ORF">QO011_003609</name>
</gene>
<proteinExistence type="predicted"/>
<organism evidence="1 2">
    <name type="scientific">Labrys wisconsinensis</name>
    <dbReference type="NCBI Taxonomy" id="425677"/>
    <lineage>
        <taxon>Bacteria</taxon>
        <taxon>Pseudomonadati</taxon>
        <taxon>Pseudomonadota</taxon>
        <taxon>Alphaproteobacteria</taxon>
        <taxon>Hyphomicrobiales</taxon>
        <taxon>Xanthobacteraceae</taxon>
        <taxon>Labrys</taxon>
    </lineage>
</organism>
<sequence>MADCLFEASGATEGGRIPSARELAAANINPATGLATDYLNHFNEITMLIGLVADMPEMIDEVRQWRPAGYEQHFERSGFTGRALAIAAYRTARPAVRRAFEEAIAAFDRAILALIARLEAAAPERYGEIAGEAETVLPPLMARASGIIHGVEVDTEILAADTGQAAVDVLFA</sequence>
<keyword evidence="2" id="KW-1185">Reference proteome</keyword>